<dbReference type="AlphaFoldDB" id="A0A438GF85"/>
<organism evidence="1 2">
    <name type="scientific">Vitis vinifera</name>
    <name type="common">Grape</name>
    <dbReference type="NCBI Taxonomy" id="29760"/>
    <lineage>
        <taxon>Eukaryota</taxon>
        <taxon>Viridiplantae</taxon>
        <taxon>Streptophyta</taxon>
        <taxon>Embryophyta</taxon>
        <taxon>Tracheophyta</taxon>
        <taxon>Spermatophyta</taxon>
        <taxon>Magnoliopsida</taxon>
        <taxon>eudicotyledons</taxon>
        <taxon>Gunneridae</taxon>
        <taxon>Pentapetalae</taxon>
        <taxon>rosids</taxon>
        <taxon>Vitales</taxon>
        <taxon>Vitaceae</taxon>
        <taxon>Viteae</taxon>
        <taxon>Vitis</taxon>
    </lineage>
</organism>
<reference evidence="1 2" key="1">
    <citation type="journal article" date="2018" name="PLoS Genet.">
        <title>Population sequencing reveals clonal diversity and ancestral inbreeding in the grapevine cultivar Chardonnay.</title>
        <authorList>
            <person name="Roach M.J."/>
            <person name="Johnson D.L."/>
            <person name="Bohlmann J."/>
            <person name="van Vuuren H.J."/>
            <person name="Jones S.J."/>
            <person name="Pretorius I.S."/>
            <person name="Schmidt S.A."/>
            <person name="Borneman A.R."/>
        </authorList>
    </citation>
    <scope>NUCLEOTIDE SEQUENCE [LARGE SCALE GENOMIC DNA]</scope>
    <source>
        <strain evidence="2">cv. Chardonnay</strain>
        <tissue evidence="1">Leaf</tissue>
    </source>
</reference>
<name>A0A438GF85_VITVI</name>
<gene>
    <name evidence="1" type="ORF">CK203_061428</name>
</gene>
<dbReference type="Proteomes" id="UP000288805">
    <property type="component" value="Unassembled WGS sequence"/>
</dbReference>
<comment type="caution">
    <text evidence="1">The sequence shown here is derived from an EMBL/GenBank/DDBJ whole genome shotgun (WGS) entry which is preliminary data.</text>
</comment>
<evidence type="ECO:0000313" key="1">
    <source>
        <dbReference type="EMBL" id="RVW70874.1"/>
    </source>
</evidence>
<sequence>MKKWHDQLISNKEFQEGQRVLMYDTRLHIFPGKLKSSCESGIWHTSATSQYSSIHFTAAKTHCEVEKRDFAPKVPFAGYFAIAKVVLAHECHFAAQ</sequence>
<accession>A0A438GF85</accession>
<dbReference type="EMBL" id="QGNW01000452">
    <property type="protein sequence ID" value="RVW70874.1"/>
    <property type="molecule type" value="Genomic_DNA"/>
</dbReference>
<evidence type="ECO:0000313" key="2">
    <source>
        <dbReference type="Proteomes" id="UP000288805"/>
    </source>
</evidence>
<proteinExistence type="predicted"/>
<protein>
    <submittedName>
        <fullName evidence="1">Uncharacterized protein</fullName>
    </submittedName>
</protein>